<dbReference type="AlphaFoldDB" id="A0A067Q9Q8"/>
<evidence type="ECO:0000313" key="1">
    <source>
        <dbReference type="EMBL" id="KDQ63699.1"/>
    </source>
</evidence>
<reference evidence="2" key="1">
    <citation type="journal article" date="2014" name="Proc. Natl. Acad. Sci. U.S.A.">
        <title>Extensive sampling of basidiomycete genomes demonstrates inadequacy of the white-rot/brown-rot paradigm for wood decay fungi.</title>
        <authorList>
            <person name="Riley R."/>
            <person name="Salamov A.A."/>
            <person name="Brown D.W."/>
            <person name="Nagy L.G."/>
            <person name="Floudas D."/>
            <person name="Held B.W."/>
            <person name="Levasseur A."/>
            <person name="Lombard V."/>
            <person name="Morin E."/>
            <person name="Otillar R."/>
            <person name="Lindquist E.A."/>
            <person name="Sun H."/>
            <person name="LaButti K.M."/>
            <person name="Schmutz J."/>
            <person name="Jabbour D."/>
            <person name="Luo H."/>
            <person name="Baker S.E."/>
            <person name="Pisabarro A.G."/>
            <person name="Walton J.D."/>
            <person name="Blanchette R.A."/>
            <person name="Henrissat B."/>
            <person name="Martin F."/>
            <person name="Cullen D."/>
            <person name="Hibbett D.S."/>
            <person name="Grigoriev I.V."/>
        </authorList>
    </citation>
    <scope>NUCLEOTIDE SEQUENCE [LARGE SCALE GENOMIC DNA]</scope>
    <source>
        <strain evidence="2">MUCL 33604</strain>
    </source>
</reference>
<name>A0A067Q9Q8_9AGAM</name>
<sequence length="57" mass="6490">MLVLQEVIKSVMPLATLSAKPRIEAKLRRSTNVPRLRSLIPSGSMDHLDEKIWIPPR</sequence>
<proteinExistence type="predicted"/>
<accession>A0A067Q9Q8</accession>
<dbReference type="HOGENOM" id="CLU_2996790_0_0_1"/>
<protein>
    <submittedName>
        <fullName evidence="1">Uncharacterized protein</fullName>
    </submittedName>
</protein>
<dbReference type="InParanoid" id="A0A067Q9Q8"/>
<gene>
    <name evidence="1" type="ORF">JAAARDRAFT_29719</name>
</gene>
<dbReference type="Proteomes" id="UP000027265">
    <property type="component" value="Unassembled WGS sequence"/>
</dbReference>
<organism evidence="1 2">
    <name type="scientific">Jaapia argillacea MUCL 33604</name>
    <dbReference type="NCBI Taxonomy" id="933084"/>
    <lineage>
        <taxon>Eukaryota</taxon>
        <taxon>Fungi</taxon>
        <taxon>Dikarya</taxon>
        <taxon>Basidiomycota</taxon>
        <taxon>Agaricomycotina</taxon>
        <taxon>Agaricomycetes</taxon>
        <taxon>Agaricomycetidae</taxon>
        <taxon>Jaapiales</taxon>
        <taxon>Jaapiaceae</taxon>
        <taxon>Jaapia</taxon>
    </lineage>
</organism>
<dbReference type="EMBL" id="KL197710">
    <property type="protein sequence ID" value="KDQ63699.1"/>
    <property type="molecule type" value="Genomic_DNA"/>
</dbReference>
<keyword evidence="2" id="KW-1185">Reference proteome</keyword>
<evidence type="ECO:0000313" key="2">
    <source>
        <dbReference type="Proteomes" id="UP000027265"/>
    </source>
</evidence>